<evidence type="ECO:0000256" key="1">
    <source>
        <dbReference type="SAM" id="MobiDB-lite"/>
    </source>
</evidence>
<accession>A0AAV4YFE0</accession>
<dbReference type="AlphaFoldDB" id="A0AAV4YFE0"/>
<comment type="caution">
    <text evidence="2">The sequence shown here is derived from an EMBL/GenBank/DDBJ whole genome shotgun (WGS) entry which is preliminary data.</text>
</comment>
<keyword evidence="3" id="KW-1185">Reference proteome</keyword>
<reference evidence="2 3" key="1">
    <citation type="submission" date="2021-06" db="EMBL/GenBank/DDBJ databases">
        <title>Caerostris extrusa draft genome.</title>
        <authorList>
            <person name="Kono N."/>
            <person name="Arakawa K."/>
        </authorList>
    </citation>
    <scope>NUCLEOTIDE SEQUENCE [LARGE SCALE GENOMIC DNA]</scope>
</reference>
<proteinExistence type="predicted"/>
<name>A0AAV4YFE0_CAEEX</name>
<gene>
    <name evidence="2" type="ORF">CEXT_597731</name>
</gene>
<protein>
    <submittedName>
        <fullName evidence="2">Uncharacterized protein</fullName>
    </submittedName>
</protein>
<feature type="region of interest" description="Disordered" evidence="1">
    <location>
        <begin position="62"/>
        <end position="92"/>
    </location>
</feature>
<sequence>MLEWSFLNLKVLKKRKLHKLIIPYWNFFKRRHQKDSSRKTRPHPHFCTDPFRDSENLLVLRQKGRPPKQSEELRTDKKTSVRFKDKYPCPDI</sequence>
<evidence type="ECO:0000313" key="2">
    <source>
        <dbReference type="EMBL" id="GIZ04975.1"/>
    </source>
</evidence>
<evidence type="ECO:0000313" key="3">
    <source>
        <dbReference type="Proteomes" id="UP001054945"/>
    </source>
</evidence>
<feature type="compositionally biased region" description="Basic and acidic residues" evidence="1">
    <location>
        <begin position="68"/>
        <end position="92"/>
    </location>
</feature>
<dbReference type="EMBL" id="BPLR01019179">
    <property type="protein sequence ID" value="GIZ04975.1"/>
    <property type="molecule type" value="Genomic_DNA"/>
</dbReference>
<dbReference type="Proteomes" id="UP001054945">
    <property type="component" value="Unassembled WGS sequence"/>
</dbReference>
<organism evidence="2 3">
    <name type="scientific">Caerostris extrusa</name>
    <name type="common">Bark spider</name>
    <name type="synonym">Caerostris bankana</name>
    <dbReference type="NCBI Taxonomy" id="172846"/>
    <lineage>
        <taxon>Eukaryota</taxon>
        <taxon>Metazoa</taxon>
        <taxon>Ecdysozoa</taxon>
        <taxon>Arthropoda</taxon>
        <taxon>Chelicerata</taxon>
        <taxon>Arachnida</taxon>
        <taxon>Araneae</taxon>
        <taxon>Araneomorphae</taxon>
        <taxon>Entelegynae</taxon>
        <taxon>Araneoidea</taxon>
        <taxon>Araneidae</taxon>
        <taxon>Caerostris</taxon>
    </lineage>
</organism>